<dbReference type="CDD" id="cd23767">
    <property type="entry name" value="IQCD"/>
    <property type="match status" value="1"/>
</dbReference>
<sequence length="1004" mass="116648">MLSLASGTDEGGENGRHHADMESSEINSGGEISGVPNLTMGIGVGNVITDEEVSLRIQAEIDKMMKLTDEEIGFQRETVHFEDSDEELLDLLKEPENPTPKFQLEGEIKRVWNNYLEHIDKGEEHIKESQKQLVEVKETSKKAEEEIKMAKKAVEESKRRREKKIAEAQEADPGDDDDEEPKLNLEPVNPKISVAVSQDGQKKETKAKPEPSEELNPLKDEPVVRRTAATPTLAESSVPVHSAEPDNSSAPQRTIDIWMAKKEDEQRKLEAKRKRRREKERAERQRLMEAEIKRLREQAEREAVQLEREARRRAKKRARARKQRELRKRQLEEVKQKRAKLELEAKKKRRGADTRARMRMEDILSQNMRKAKRQRMKILRDSHIRKMKAEDDVARELMLIAKKLRQREQAIRETRRMSEEDRRSRDFSIEETRLLKRLRARHWGQRMMEEDERSLTVMTIERIAHAQREMERKKQLKLLKERQEMMRREKQRNRMNEEDQLGWTMMHEKKAEAKKRAQRERDLMTTEDGRSKEAMKAERALGEVRRMMLEDARCRQIMVEIGKKRKLRVFQHRQEMESHDQYCKEWNRTRNRRRDNQRKRMSREDKAARRYKTLRAQFEISRMAAADARSMAHRSHIVELGKRRQAASILIQSVFRGYQVRNTPLGREIRVRTADLRRKRNQAALRIQAMWRGYRVRKRIDELRRRLEAGEVDDDDFDYGGVSDDFIPKMAPIPDFSDVFKNADIHLPDGLQHPPEKLNDSGRIRGDEVKLPRLSAKKEKSRSPSAPVKLPPLSQKGGEAKKAEGARENPKKMSARSKRSEYQRKLEQVMQDWNLTDIKAAEAVLKSQKRKKKLTDKRKPRSKYSSQRSKVVTHHTPTRLSQSTSQTNGQRVIRNRRSNSTLTHGQRRTGAPGSAPRSAPTSGGVVASSDAKRSVGRLESLGGSTSSLVGVAREEVAKRELNVMSSTSDMGVSGAKVRRSVGRHHRLKKMLAARPAAVNNFFES</sequence>
<organism evidence="3">
    <name type="scientific">Lotharella globosa</name>
    <dbReference type="NCBI Taxonomy" id="91324"/>
    <lineage>
        <taxon>Eukaryota</taxon>
        <taxon>Sar</taxon>
        <taxon>Rhizaria</taxon>
        <taxon>Cercozoa</taxon>
        <taxon>Chlorarachniophyceae</taxon>
        <taxon>Lotharella</taxon>
    </lineage>
</organism>
<keyword evidence="1" id="KW-0175">Coiled coil</keyword>
<dbReference type="Pfam" id="PF00612">
    <property type="entry name" value="IQ"/>
    <property type="match status" value="2"/>
</dbReference>
<feature type="compositionally biased region" description="Acidic residues" evidence="2">
    <location>
        <begin position="169"/>
        <end position="180"/>
    </location>
</feature>
<dbReference type="Gene3D" id="1.20.5.190">
    <property type="match status" value="1"/>
</dbReference>
<feature type="coiled-coil region" evidence="1">
    <location>
        <begin position="463"/>
        <end position="500"/>
    </location>
</feature>
<feature type="region of interest" description="Disordered" evidence="2">
    <location>
        <begin position="847"/>
        <end position="932"/>
    </location>
</feature>
<feature type="compositionally biased region" description="Basic and acidic residues" evidence="2">
    <location>
        <begin position="259"/>
        <end position="269"/>
    </location>
</feature>
<dbReference type="PROSITE" id="PS50096">
    <property type="entry name" value="IQ"/>
    <property type="match status" value="2"/>
</dbReference>
<proteinExistence type="predicted"/>
<feature type="compositionally biased region" description="Polar residues" evidence="2">
    <location>
        <begin position="878"/>
        <end position="890"/>
    </location>
</feature>
<dbReference type="InterPro" id="IPR000048">
    <property type="entry name" value="IQ_motif_EF-hand-BS"/>
</dbReference>
<feature type="region of interest" description="Disordered" evidence="2">
    <location>
        <begin position="152"/>
        <end position="283"/>
    </location>
</feature>
<feature type="region of interest" description="Disordered" evidence="2">
    <location>
        <begin position="1"/>
        <end position="28"/>
    </location>
</feature>
<dbReference type="SMART" id="SM00015">
    <property type="entry name" value="IQ"/>
    <property type="match status" value="2"/>
</dbReference>
<gene>
    <name evidence="3" type="ORF">LGLO00237_LOCUS34626</name>
</gene>
<feature type="compositionally biased region" description="Basic and acidic residues" evidence="2">
    <location>
        <begin position="754"/>
        <end position="782"/>
    </location>
</feature>
<feature type="region of interest" description="Disordered" evidence="2">
    <location>
        <begin position="747"/>
        <end position="823"/>
    </location>
</feature>
<evidence type="ECO:0000313" key="3">
    <source>
        <dbReference type="EMBL" id="CAE0682838.1"/>
    </source>
</evidence>
<feature type="compositionally biased region" description="Basic residues" evidence="2">
    <location>
        <begin position="847"/>
        <end position="862"/>
    </location>
</feature>
<name>A0A7S4E0R6_9EUKA</name>
<evidence type="ECO:0000256" key="2">
    <source>
        <dbReference type="SAM" id="MobiDB-lite"/>
    </source>
</evidence>
<accession>A0A7S4E0R6</accession>
<dbReference type="EMBL" id="HBIV01050129">
    <property type="protein sequence ID" value="CAE0682838.1"/>
    <property type="molecule type" value="Transcribed_RNA"/>
</dbReference>
<dbReference type="AlphaFoldDB" id="A0A7S4E0R6"/>
<feature type="compositionally biased region" description="Basic and acidic residues" evidence="2">
    <location>
        <begin position="200"/>
        <end position="224"/>
    </location>
</feature>
<feature type="compositionally biased region" description="Basic and acidic residues" evidence="2">
    <location>
        <begin position="152"/>
        <end position="167"/>
    </location>
</feature>
<evidence type="ECO:0000256" key="1">
    <source>
        <dbReference type="SAM" id="Coils"/>
    </source>
</evidence>
<feature type="region of interest" description="Disordered" evidence="2">
    <location>
        <begin position="514"/>
        <end position="535"/>
    </location>
</feature>
<feature type="region of interest" description="Disordered" evidence="2">
    <location>
        <begin position="588"/>
        <end position="607"/>
    </location>
</feature>
<feature type="compositionally biased region" description="Basic residues" evidence="2">
    <location>
        <begin position="589"/>
        <end position="601"/>
    </location>
</feature>
<protein>
    <submittedName>
        <fullName evidence="3">Uncharacterized protein</fullName>
    </submittedName>
</protein>
<reference evidence="3" key="1">
    <citation type="submission" date="2021-01" db="EMBL/GenBank/DDBJ databases">
        <authorList>
            <person name="Corre E."/>
            <person name="Pelletier E."/>
            <person name="Niang G."/>
            <person name="Scheremetjew M."/>
            <person name="Finn R."/>
            <person name="Kale V."/>
            <person name="Holt S."/>
            <person name="Cochrane G."/>
            <person name="Meng A."/>
            <person name="Brown T."/>
            <person name="Cohen L."/>
        </authorList>
    </citation>
    <scope>NUCLEOTIDE SEQUENCE</scope>
    <source>
        <strain evidence="3">CCCM811</strain>
    </source>
</reference>
<feature type="compositionally biased region" description="Basic and acidic residues" evidence="2">
    <location>
        <begin position="798"/>
        <end position="811"/>
    </location>
</feature>